<protein>
    <submittedName>
        <fullName evidence="1">Uncharacterized protein</fullName>
    </submittedName>
</protein>
<accession>A0A645BC30</accession>
<reference evidence="1" key="1">
    <citation type="submission" date="2019-08" db="EMBL/GenBank/DDBJ databases">
        <authorList>
            <person name="Kucharzyk K."/>
            <person name="Murdoch R.W."/>
            <person name="Higgins S."/>
            <person name="Loffler F."/>
        </authorList>
    </citation>
    <scope>NUCLEOTIDE SEQUENCE</scope>
</reference>
<organism evidence="1">
    <name type="scientific">bioreactor metagenome</name>
    <dbReference type="NCBI Taxonomy" id="1076179"/>
    <lineage>
        <taxon>unclassified sequences</taxon>
        <taxon>metagenomes</taxon>
        <taxon>ecological metagenomes</taxon>
    </lineage>
</organism>
<dbReference type="EMBL" id="VSSQ01019173">
    <property type="protein sequence ID" value="MPM63020.1"/>
    <property type="molecule type" value="Genomic_DNA"/>
</dbReference>
<gene>
    <name evidence="1" type="ORF">SDC9_109898</name>
</gene>
<comment type="caution">
    <text evidence="1">The sequence shown here is derived from an EMBL/GenBank/DDBJ whole genome shotgun (WGS) entry which is preliminary data.</text>
</comment>
<sequence length="63" mass="7281">MVDTEARIITGNVPYESIVWVAAQAVLINDRNRREPSSDIIFRYINVVVLQYHCKRSYLATVI</sequence>
<proteinExistence type="predicted"/>
<dbReference type="AlphaFoldDB" id="A0A645BC30"/>
<name>A0A645BC30_9ZZZZ</name>
<evidence type="ECO:0000313" key="1">
    <source>
        <dbReference type="EMBL" id="MPM63020.1"/>
    </source>
</evidence>